<feature type="transmembrane region" description="Helical" evidence="6">
    <location>
        <begin position="68"/>
        <end position="88"/>
    </location>
</feature>
<name>A0A853FG47_9BURK</name>
<evidence type="ECO:0000256" key="1">
    <source>
        <dbReference type="ARBA" id="ARBA00004141"/>
    </source>
</evidence>
<feature type="transmembrane region" description="Helical" evidence="6">
    <location>
        <begin position="94"/>
        <end position="115"/>
    </location>
</feature>
<feature type="transmembrane region" description="Helical" evidence="6">
    <location>
        <begin position="7"/>
        <end position="29"/>
    </location>
</feature>
<keyword evidence="5 6" id="KW-0472">Membrane</keyword>
<feature type="transmembrane region" description="Helical" evidence="6">
    <location>
        <begin position="35"/>
        <end position="56"/>
    </location>
</feature>
<dbReference type="EMBL" id="JACCEW010000004">
    <property type="protein sequence ID" value="NYT37770.1"/>
    <property type="molecule type" value="Genomic_DNA"/>
</dbReference>
<evidence type="ECO:0000259" key="7">
    <source>
        <dbReference type="Pfam" id="PF00892"/>
    </source>
</evidence>
<dbReference type="Proteomes" id="UP000580517">
    <property type="component" value="Unassembled WGS sequence"/>
</dbReference>
<evidence type="ECO:0000256" key="5">
    <source>
        <dbReference type="ARBA" id="ARBA00023136"/>
    </source>
</evidence>
<sequence>MNKSASAWIHGMIGVTIFSGSLPATRVAITGFDPVFLTAARAAIAGLLGIALLVFLRARRPKMKDLASLTVVALGVVVGFPLFSAFALESITAARSLVFVGLLPLATAFFGVLRAGERPKPLFWCFTILGSLCVVAFALTQHAEGTLRGDLLMLAAIITCGYGYAEGGRLARDFAGWQVISWALALSLPVMLGLSVAWRPATWQGIQSAAWLGLIYVSVFSMLVGFFFWYHGLARGGIASVGQLQLLQPFLGLMLAALILHEHVDWTMILPTAGVVICVAAARRFA</sequence>
<evidence type="ECO:0000256" key="4">
    <source>
        <dbReference type="ARBA" id="ARBA00022989"/>
    </source>
</evidence>
<evidence type="ECO:0000256" key="2">
    <source>
        <dbReference type="ARBA" id="ARBA00007362"/>
    </source>
</evidence>
<organism evidence="8 9">
    <name type="scientific">Allopusillimonas soli</name>
    <dbReference type="NCBI Taxonomy" id="659016"/>
    <lineage>
        <taxon>Bacteria</taxon>
        <taxon>Pseudomonadati</taxon>
        <taxon>Pseudomonadota</taxon>
        <taxon>Betaproteobacteria</taxon>
        <taxon>Burkholderiales</taxon>
        <taxon>Alcaligenaceae</taxon>
        <taxon>Allopusillimonas</taxon>
    </lineage>
</organism>
<feature type="transmembrane region" description="Helical" evidence="6">
    <location>
        <begin position="177"/>
        <end position="198"/>
    </location>
</feature>
<dbReference type="PANTHER" id="PTHR32322">
    <property type="entry name" value="INNER MEMBRANE TRANSPORTER"/>
    <property type="match status" value="1"/>
</dbReference>
<evidence type="ECO:0000256" key="3">
    <source>
        <dbReference type="ARBA" id="ARBA00022692"/>
    </source>
</evidence>
<dbReference type="OrthoDB" id="9784288at2"/>
<evidence type="ECO:0000313" key="8">
    <source>
        <dbReference type="EMBL" id="NYT37770.1"/>
    </source>
</evidence>
<dbReference type="Pfam" id="PF00892">
    <property type="entry name" value="EamA"/>
    <property type="match status" value="2"/>
</dbReference>
<dbReference type="RefSeq" id="WP_129969739.1">
    <property type="nucleotide sequence ID" value="NZ_JACCEW010000004.1"/>
</dbReference>
<comment type="caution">
    <text evidence="8">The sequence shown here is derived from an EMBL/GenBank/DDBJ whole genome shotgun (WGS) entry which is preliminary data.</text>
</comment>
<dbReference type="InterPro" id="IPR037185">
    <property type="entry name" value="EmrE-like"/>
</dbReference>
<feature type="transmembrane region" description="Helical" evidence="6">
    <location>
        <begin position="266"/>
        <end position="285"/>
    </location>
</feature>
<dbReference type="SUPFAM" id="SSF103481">
    <property type="entry name" value="Multidrug resistance efflux transporter EmrE"/>
    <property type="match status" value="2"/>
</dbReference>
<dbReference type="PANTHER" id="PTHR32322:SF2">
    <property type="entry name" value="EAMA DOMAIN-CONTAINING PROTEIN"/>
    <property type="match status" value="1"/>
</dbReference>
<feature type="domain" description="EamA" evidence="7">
    <location>
        <begin position="148"/>
        <end position="277"/>
    </location>
</feature>
<evidence type="ECO:0000256" key="6">
    <source>
        <dbReference type="SAM" id="Phobius"/>
    </source>
</evidence>
<dbReference type="InterPro" id="IPR050638">
    <property type="entry name" value="AA-Vitamin_Transporters"/>
</dbReference>
<gene>
    <name evidence="8" type="ORF">H0A68_12865</name>
</gene>
<evidence type="ECO:0000313" key="9">
    <source>
        <dbReference type="Proteomes" id="UP000580517"/>
    </source>
</evidence>
<feature type="transmembrane region" description="Helical" evidence="6">
    <location>
        <begin position="210"/>
        <end position="230"/>
    </location>
</feature>
<protein>
    <submittedName>
        <fullName evidence="8">DMT family transporter</fullName>
    </submittedName>
</protein>
<reference evidence="8 9" key="1">
    <citation type="submission" date="2020-07" db="EMBL/GenBank/DDBJ databases">
        <title>Taxonomic revisions and descriptions of new bacterial species based on genomic comparisons in the high-G+C-content subgroup of the family Alcaligenaceae.</title>
        <authorList>
            <person name="Szabo A."/>
            <person name="Felfoldi T."/>
        </authorList>
    </citation>
    <scope>NUCLEOTIDE SEQUENCE [LARGE SCALE GENOMIC DNA]</scope>
    <source>
        <strain evidence="8 9">DSM 25264</strain>
    </source>
</reference>
<comment type="similarity">
    <text evidence="2">Belongs to the EamA transporter family.</text>
</comment>
<feature type="transmembrane region" description="Helical" evidence="6">
    <location>
        <begin position="122"/>
        <end position="140"/>
    </location>
</feature>
<dbReference type="AlphaFoldDB" id="A0A853FG47"/>
<dbReference type="InterPro" id="IPR000620">
    <property type="entry name" value="EamA_dom"/>
</dbReference>
<accession>A0A853FG47</accession>
<keyword evidence="3 6" id="KW-0812">Transmembrane</keyword>
<comment type="subcellular location">
    <subcellularLocation>
        <location evidence="1">Membrane</location>
        <topology evidence="1">Multi-pass membrane protein</topology>
    </subcellularLocation>
</comment>
<keyword evidence="9" id="KW-1185">Reference proteome</keyword>
<keyword evidence="4 6" id="KW-1133">Transmembrane helix</keyword>
<feature type="domain" description="EamA" evidence="7">
    <location>
        <begin position="11"/>
        <end position="134"/>
    </location>
</feature>
<feature type="transmembrane region" description="Helical" evidence="6">
    <location>
        <begin position="146"/>
        <end position="165"/>
    </location>
</feature>
<dbReference type="GO" id="GO:0016020">
    <property type="term" value="C:membrane"/>
    <property type="evidence" value="ECO:0007669"/>
    <property type="project" value="UniProtKB-SubCell"/>
</dbReference>
<feature type="transmembrane region" description="Helical" evidence="6">
    <location>
        <begin position="237"/>
        <end position="260"/>
    </location>
</feature>
<proteinExistence type="inferred from homology"/>